<accession>A0A8H5EZB6</accession>
<feature type="region of interest" description="Disordered" evidence="1">
    <location>
        <begin position="155"/>
        <end position="179"/>
    </location>
</feature>
<sequence length="312" mass="34465">MMDGTREREGLLPRSSDAPYNPSAWISGVLIFWTALCTLRDLSVPKPWIGIVFTVTTYAPTIFSAGKSILNGARRASTESQDYDAAKTARTRARRASIIAAVWIVTSIARAVLGQWPYTFRLSRDVPEGQVLCIVIFLALRHAFDERARKRRAGIALPTEDEEGRATHSASANTETAAASNDGEANTLMYHPSGALLALSIVLCTVSFISEGILIPFVDFALSRVLQATVPTIIFHLYMLVRPDSELELQSHFVGDANFTLELTAIWFATRLLPFFSGGFVPGLLEVVVLSYMSVRYTLSLWKKLPRYEQGS</sequence>
<feature type="transmembrane region" description="Helical" evidence="2">
    <location>
        <begin position="275"/>
        <end position="295"/>
    </location>
</feature>
<feature type="transmembrane region" description="Helical" evidence="2">
    <location>
        <begin position="195"/>
        <end position="215"/>
    </location>
</feature>
<gene>
    <name evidence="3" type="ORF">D9619_012200</name>
</gene>
<feature type="transmembrane region" description="Helical" evidence="2">
    <location>
        <begin position="96"/>
        <end position="116"/>
    </location>
</feature>
<name>A0A8H5EZB6_9AGAR</name>
<keyword evidence="2" id="KW-0472">Membrane</keyword>
<evidence type="ECO:0000313" key="3">
    <source>
        <dbReference type="EMBL" id="KAF5318145.1"/>
    </source>
</evidence>
<organism evidence="3 4">
    <name type="scientific">Psilocybe cf. subviscida</name>
    <dbReference type="NCBI Taxonomy" id="2480587"/>
    <lineage>
        <taxon>Eukaryota</taxon>
        <taxon>Fungi</taxon>
        <taxon>Dikarya</taxon>
        <taxon>Basidiomycota</taxon>
        <taxon>Agaricomycotina</taxon>
        <taxon>Agaricomycetes</taxon>
        <taxon>Agaricomycetidae</taxon>
        <taxon>Agaricales</taxon>
        <taxon>Agaricineae</taxon>
        <taxon>Strophariaceae</taxon>
        <taxon>Psilocybe</taxon>
    </lineage>
</organism>
<evidence type="ECO:0000256" key="1">
    <source>
        <dbReference type="SAM" id="MobiDB-lite"/>
    </source>
</evidence>
<proteinExistence type="predicted"/>
<feature type="compositionally biased region" description="Low complexity" evidence="1">
    <location>
        <begin position="167"/>
        <end position="179"/>
    </location>
</feature>
<comment type="caution">
    <text evidence="3">The sequence shown here is derived from an EMBL/GenBank/DDBJ whole genome shotgun (WGS) entry which is preliminary data.</text>
</comment>
<keyword evidence="2" id="KW-0812">Transmembrane</keyword>
<reference evidence="3 4" key="1">
    <citation type="journal article" date="2020" name="ISME J.">
        <title>Uncovering the hidden diversity of litter-decomposition mechanisms in mushroom-forming fungi.</title>
        <authorList>
            <person name="Floudas D."/>
            <person name="Bentzer J."/>
            <person name="Ahren D."/>
            <person name="Johansson T."/>
            <person name="Persson P."/>
            <person name="Tunlid A."/>
        </authorList>
    </citation>
    <scope>NUCLEOTIDE SEQUENCE [LARGE SCALE GENOMIC DNA]</scope>
    <source>
        <strain evidence="3 4">CBS 101986</strain>
    </source>
</reference>
<evidence type="ECO:0000313" key="4">
    <source>
        <dbReference type="Proteomes" id="UP000567179"/>
    </source>
</evidence>
<keyword evidence="2" id="KW-1133">Transmembrane helix</keyword>
<keyword evidence="4" id="KW-1185">Reference proteome</keyword>
<feature type="transmembrane region" description="Helical" evidence="2">
    <location>
        <begin position="128"/>
        <end position="144"/>
    </location>
</feature>
<feature type="transmembrane region" description="Helical" evidence="2">
    <location>
        <begin position="20"/>
        <end position="39"/>
    </location>
</feature>
<protein>
    <submittedName>
        <fullName evidence="3">Uncharacterized protein</fullName>
    </submittedName>
</protein>
<dbReference type="EMBL" id="JAACJJ010000031">
    <property type="protein sequence ID" value="KAF5318145.1"/>
    <property type="molecule type" value="Genomic_DNA"/>
</dbReference>
<dbReference type="Proteomes" id="UP000567179">
    <property type="component" value="Unassembled WGS sequence"/>
</dbReference>
<dbReference type="AlphaFoldDB" id="A0A8H5EZB6"/>
<evidence type="ECO:0000256" key="2">
    <source>
        <dbReference type="SAM" id="Phobius"/>
    </source>
</evidence>